<evidence type="ECO:0000313" key="3">
    <source>
        <dbReference type="EMBL" id="PRY45051.1"/>
    </source>
</evidence>
<dbReference type="SMART" id="SM00198">
    <property type="entry name" value="SCP"/>
    <property type="match status" value="1"/>
</dbReference>
<dbReference type="AlphaFoldDB" id="A0A2T0THG4"/>
<comment type="caution">
    <text evidence="3">The sequence shown here is derived from an EMBL/GenBank/DDBJ whole genome shotgun (WGS) entry which is preliminary data.</text>
</comment>
<dbReference type="FunFam" id="3.40.33.10:FF:000010">
    <property type="entry name" value="Predicted protein"/>
    <property type="match status" value="1"/>
</dbReference>
<reference evidence="3 4" key="1">
    <citation type="submission" date="2018-03" db="EMBL/GenBank/DDBJ databases">
        <title>Genomic Encyclopedia of Archaeal and Bacterial Type Strains, Phase II (KMG-II): from individual species to whole genera.</title>
        <authorList>
            <person name="Goeker M."/>
        </authorList>
    </citation>
    <scope>NUCLEOTIDE SEQUENCE [LARGE SCALE GENOMIC DNA]</scope>
    <source>
        <strain evidence="3 4">DSM 44720</strain>
    </source>
</reference>
<dbReference type="InterPro" id="IPR001283">
    <property type="entry name" value="CRISP-related"/>
</dbReference>
<evidence type="ECO:0000256" key="1">
    <source>
        <dbReference type="SAM" id="SignalP"/>
    </source>
</evidence>
<protein>
    <submittedName>
        <fullName evidence="3">Cysteine-rich secretory protein family protein</fullName>
    </submittedName>
</protein>
<proteinExistence type="predicted"/>
<dbReference type="InterPro" id="IPR014044">
    <property type="entry name" value="CAP_dom"/>
</dbReference>
<sequence length="176" mass="18940">MRTALTTFLAATVLATTAVAPAAAAVDPIATTVALVNKYRAKHGAAPLTLDPAVTATAQDWADRLQTTDSFQHRPDNKYGENMYKTTAKSKPTSTVGTAAVDDWYNESRGYNYAKEYTSSNVDYTVLHFTALVWQSSTKVGVGLSQGKNGTFVVLNFAERGNTLGKFVTNVRPPIS</sequence>
<feature type="domain" description="SCP" evidence="2">
    <location>
        <begin position="27"/>
        <end position="165"/>
    </location>
</feature>
<keyword evidence="4" id="KW-1185">Reference proteome</keyword>
<name>A0A2T0THG4_9PSEU</name>
<gene>
    <name evidence="3" type="ORF">CLV43_102616</name>
</gene>
<dbReference type="Proteomes" id="UP000239494">
    <property type="component" value="Unassembled WGS sequence"/>
</dbReference>
<dbReference type="EMBL" id="PVTF01000002">
    <property type="protein sequence ID" value="PRY45051.1"/>
    <property type="molecule type" value="Genomic_DNA"/>
</dbReference>
<dbReference type="RefSeq" id="WP_106186600.1">
    <property type="nucleotide sequence ID" value="NZ_PVTF01000002.1"/>
</dbReference>
<dbReference type="InterPro" id="IPR035940">
    <property type="entry name" value="CAP_sf"/>
</dbReference>
<feature type="chain" id="PRO_5015643573" evidence="1">
    <location>
        <begin position="25"/>
        <end position="176"/>
    </location>
</feature>
<feature type="signal peptide" evidence="1">
    <location>
        <begin position="1"/>
        <end position="24"/>
    </location>
</feature>
<dbReference type="PANTHER" id="PTHR10334">
    <property type="entry name" value="CYSTEINE-RICH SECRETORY PROTEIN-RELATED"/>
    <property type="match status" value="1"/>
</dbReference>
<evidence type="ECO:0000313" key="4">
    <source>
        <dbReference type="Proteomes" id="UP000239494"/>
    </source>
</evidence>
<dbReference type="InterPro" id="IPR034113">
    <property type="entry name" value="SCP_GAPR1-like"/>
</dbReference>
<dbReference type="OrthoDB" id="9794228at2"/>
<evidence type="ECO:0000259" key="2">
    <source>
        <dbReference type="SMART" id="SM00198"/>
    </source>
</evidence>
<accession>A0A2T0THG4</accession>
<dbReference type="Pfam" id="PF00188">
    <property type="entry name" value="CAP"/>
    <property type="match status" value="1"/>
</dbReference>
<dbReference type="CDD" id="cd05382">
    <property type="entry name" value="CAP_GAPR1-like"/>
    <property type="match status" value="1"/>
</dbReference>
<dbReference type="PRINTS" id="PR00837">
    <property type="entry name" value="V5TPXLIKE"/>
</dbReference>
<organism evidence="3 4">
    <name type="scientific">Umezawaea tangerina</name>
    <dbReference type="NCBI Taxonomy" id="84725"/>
    <lineage>
        <taxon>Bacteria</taxon>
        <taxon>Bacillati</taxon>
        <taxon>Actinomycetota</taxon>
        <taxon>Actinomycetes</taxon>
        <taxon>Pseudonocardiales</taxon>
        <taxon>Pseudonocardiaceae</taxon>
        <taxon>Umezawaea</taxon>
    </lineage>
</organism>
<dbReference type="Gene3D" id="3.40.33.10">
    <property type="entry name" value="CAP"/>
    <property type="match status" value="1"/>
</dbReference>
<dbReference type="SUPFAM" id="SSF55797">
    <property type="entry name" value="PR-1-like"/>
    <property type="match status" value="1"/>
</dbReference>
<keyword evidence="1" id="KW-0732">Signal</keyword>